<reference evidence="7" key="2">
    <citation type="submission" date="2013-08" db="EMBL/GenBank/DDBJ databases">
        <title>Draft genome sequence of Anaerofustis stercorihominis (DSM 17244).</title>
        <authorList>
            <person name="Sudarsanam P."/>
            <person name="Ley R."/>
            <person name="Guruge J."/>
            <person name="Turnbaugh P.J."/>
            <person name="Mahowald M."/>
            <person name="Liep D."/>
            <person name="Gordon J."/>
        </authorList>
    </citation>
    <scope>NUCLEOTIDE SEQUENCE</scope>
    <source>
        <strain evidence="7">DSM 17244</strain>
    </source>
</reference>
<keyword evidence="1 4" id="KW-0479">Metal-binding</keyword>
<dbReference type="InterPro" id="IPR011032">
    <property type="entry name" value="GroES-like_sf"/>
</dbReference>
<dbReference type="AlphaFoldDB" id="B1C8U7"/>
<dbReference type="PANTHER" id="PTHR43401:SF2">
    <property type="entry name" value="L-THREONINE 3-DEHYDROGENASE"/>
    <property type="match status" value="1"/>
</dbReference>
<dbReference type="SUPFAM" id="SSF50129">
    <property type="entry name" value="GroES-like"/>
    <property type="match status" value="1"/>
</dbReference>
<dbReference type="InterPro" id="IPR013154">
    <property type="entry name" value="ADH-like_N"/>
</dbReference>
<feature type="domain" description="Alcohol dehydrogenase-like C-terminal" evidence="5">
    <location>
        <begin position="177"/>
        <end position="305"/>
    </location>
</feature>
<dbReference type="Proteomes" id="UP000005178">
    <property type="component" value="Unassembled WGS sequence"/>
</dbReference>
<comment type="similarity">
    <text evidence="4">Belongs to the zinc-containing alcohol dehydrogenase family.</text>
</comment>
<dbReference type="EMBL" id="ABIL02000006">
    <property type="protein sequence ID" value="EDS72007.1"/>
    <property type="molecule type" value="Genomic_DNA"/>
</dbReference>
<dbReference type="Pfam" id="PF08240">
    <property type="entry name" value="ADH_N"/>
    <property type="match status" value="1"/>
</dbReference>
<keyword evidence="3" id="KW-0560">Oxidoreductase</keyword>
<dbReference type="RefSeq" id="WP_007050477.1">
    <property type="nucleotide sequence ID" value="NZ_DS560019.1"/>
</dbReference>
<dbReference type="InterPro" id="IPR036291">
    <property type="entry name" value="NAD(P)-bd_dom_sf"/>
</dbReference>
<evidence type="ECO:0000313" key="7">
    <source>
        <dbReference type="EMBL" id="EDS72007.1"/>
    </source>
</evidence>
<keyword evidence="8" id="KW-1185">Reference proteome</keyword>
<dbReference type="SUPFAM" id="SSF51735">
    <property type="entry name" value="NAD(P)-binding Rossmann-fold domains"/>
    <property type="match status" value="1"/>
</dbReference>
<dbReference type="InterPro" id="IPR013149">
    <property type="entry name" value="ADH-like_C"/>
</dbReference>
<dbReference type="GO" id="GO:0016491">
    <property type="term" value="F:oxidoreductase activity"/>
    <property type="evidence" value="ECO:0007669"/>
    <property type="project" value="UniProtKB-KW"/>
</dbReference>
<evidence type="ECO:0000256" key="4">
    <source>
        <dbReference type="RuleBase" id="RU361277"/>
    </source>
</evidence>
<dbReference type="PANTHER" id="PTHR43401">
    <property type="entry name" value="L-THREONINE 3-DEHYDROGENASE"/>
    <property type="match status" value="1"/>
</dbReference>
<dbReference type="GO" id="GO:0008270">
    <property type="term" value="F:zinc ion binding"/>
    <property type="evidence" value="ECO:0007669"/>
    <property type="project" value="InterPro"/>
</dbReference>
<comment type="cofactor">
    <cofactor evidence="4">
        <name>Zn(2+)</name>
        <dbReference type="ChEBI" id="CHEBI:29105"/>
    </cofactor>
</comment>
<dbReference type="InterPro" id="IPR050129">
    <property type="entry name" value="Zn_alcohol_dh"/>
</dbReference>
<protein>
    <submittedName>
        <fullName evidence="7">Septum site-determining protein MinC</fullName>
    </submittedName>
</protein>
<dbReference type="Pfam" id="PF00107">
    <property type="entry name" value="ADH_zinc_N"/>
    <property type="match status" value="1"/>
</dbReference>
<gene>
    <name evidence="7" type="ORF">ANASTE_01715</name>
</gene>
<keyword evidence="2 4" id="KW-0862">Zinc</keyword>
<dbReference type="Gene3D" id="3.90.180.10">
    <property type="entry name" value="Medium-chain alcohol dehydrogenases, catalytic domain"/>
    <property type="match status" value="1"/>
</dbReference>
<dbReference type="STRING" id="445971.ANASTE_01715"/>
<evidence type="ECO:0000259" key="5">
    <source>
        <dbReference type="Pfam" id="PF00107"/>
    </source>
</evidence>
<evidence type="ECO:0000256" key="1">
    <source>
        <dbReference type="ARBA" id="ARBA00022723"/>
    </source>
</evidence>
<comment type="caution">
    <text evidence="7">The sequence shown here is derived from an EMBL/GenBank/DDBJ whole genome shotgun (WGS) entry which is preliminary data.</text>
</comment>
<accession>B1C8U7</accession>
<dbReference type="GeneID" id="98000771"/>
<sequence length="345" mass="38050">MKEMMNALLMYGPNDIRYEKIEKPECPTDGFLIKVKAVGLCGSDIRNLTTDSKKGNYPFVYGHEEVGEIVEIGAECTGFEIGDRIFSPRPVPCMECEACIDGRSEQCQNIKEPEIGGFAEYAAVSGRVLKAKMWAKIPKDIKYEYATLGEPLSSVYSCQRKLNIKFGDTVVIIGAGPIGCFHVRLAKLRGAKTVISIDIAQNRLNTTKELGADYIINSLEIDPIAEVKRITNKKGADHVISATPVVKTQQQALEMARNGGVITFFGGVPKGTLTPLDTNIIHYNNLWIYGHFGANVKDQQEAFRLAISEEFTPEKFITKVMPMKDIDEALNIAKAGEAIKIVLVP</sequence>
<feature type="domain" description="Alcohol dehydrogenase-like N-terminal" evidence="6">
    <location>
        <begin position="31"/>
        <end position="127"/>
    </location>
</feature>
<dbReference type="InterPro" id="IPR002328">
    <property type="entry name" value="ADH_Zn_CS"/>
</dbReference>
<evidence type="ECO:0000259" key="6">
    <source>
        <dbReference type="Pfam" id="PF08240"/>
    </source>
</evidence>
<dbReference type="eggNOG" id="COG1063">
    <property type="taxonomic scope" value="Bacteria"/>
</dbReference>
<dbReference type="PROSITE" id="PS00059">
    <property type="entry name" value="ADH_ZINC"/>
    <property type="match status" value="1"/>
</dbReference>
<organism evidence="7 8">
    <name type="scientific">Anaerofustis stercorihominis DSM 17244</name>
    <dbReference type="NCBI Taxonomy" id="445971"/>
    <lineage>
        <taxon>Bacteria</taxon>
        <taxon>Bacillati</taxon>
        <taxon>Bacillota</taxon>
        <taxon>Clostridia</taxon>
        <taxon>Eubacteriales</taxon>
        <taxon>Eubacteriaceae</taxon>
        <taxon>Anaerofustis</taxon>
    </lineage>
</organism>
<evidence type="ECO:0000256" key="3">
    <source>
        <dbReference type="ARBA" id="ARBA00023002"/>
    </source>
</evidence>
<reference evidence="7" key="1">
    <citation type="submission" date="2008-01" db="EMBL/GenBank/DDBJ databases">
        <authorList>
            <person name="Fulton L."/>
            <person name="Clifton S."/>
            <person name="Fulton B."/>
            <person name="Xu J."/>
            <person name="Minx P."/>
            <person name="Pepin K.H."/>
            <person name="Johnson M."/>
            <person name="Thiruvilangam P."/>
            <person name="Bhonagiri V."/>
            <person name="Nash W.E."/>
            <person name="Mardis E.R."/>
            <person name="Wilson R.K."/>
        </authorList>
    </citation>
    <scope>NUCLEOTIDE SEQUENCE [LARGE SCALE GENOMIC DNA]</scope>
    <source>
        <strain evidence="7">DSM 17244</strain>
    </source>
</reference>
<name>B1C8U7_9FIRM</name>
<dbReference type="HOGENOM" id="CLU_026673_11_0_9"/>
<proteinExistence type="inferred from homology"/>
<evidence type="ECO:0000313" key="8">
    <source>
        <dbReference type="Proteomes" id="UP000005178"/>
    </source>
</evidence>
<dbReference type="Gene3D" id="3.40.50.720">
    <property type="entry name" value="NAD(P)-binding Rossmann-like Domain"/>
    <property type="match status" value="1"/>
</dbReference>
<evidence type="ECO:0000256" key="2">
    <source>
        <dbReference type="ARBA" id="ARBA00022833"/>
    </source>
</evidence>